<sequence length="128" mass="14657">MHTASASTYKIVQKENYAEVHASGKLSPWDFLEIIYRLHRADPKKEKPDLWVFDKNVDFPLHSFPRLAQGVMNLLIRSAIKEGCRSAILTADEFQKAKAELYCAEAAFLPFEVRAFTDRSQALAWLLN</sequence>
<reference evidence="1 2" key="1">
    <citation type="submission" date="2020-01" db="EMBL/GenBank/DDBJ databases">
        <title>Ponticoccus aerotolerans gen. nov., sp. nov., an anaerobic bacterium and proposal of Ponticoccusceae fam. nov., Ponticoccusles ord. nov. and Ponticoccuse classis nov. in the phylum Kiritimatiellaeota.</title>
        <authorList>
            <person name="Zhou L.Y."/>
            <person name="Du Z.J."/>
        </authorList>
    </citation>
    <scope>NUCLEOTIDE SEQUENCE [LARGE SCALE GENOMIC DNA]</scope>
    <source>
        <strain evidence="1 2">S-5007</strain>
    </source>
</reference>
<gene>
    <name evidence="1" type="ORF">GT409_09575</name>
</gene>
<dbReference type="Proteomes" id="UP000464954">
    <property type="component" value="Chromosome"/>
</dbReference>
<name>A0A6P1M765_9BACT</name>
<protein>
    <recommendedName>
        <fullName evidence="3">STAS/SEC14 domain-containing protein</fullName>
    </recommendedName>
</protein>
<dbReference type="Gene3D" id="3.40.50.10600">
    <property type="entry name" value="SpoIIaa-like domains"/>
    <property type="match status" value="1"/>
</dbReference>
<dbReference type="InterPro" id="IPR038396">
    <property type="entry name" value="SpoIIAA-like_sf"/>
</dbReference>
<dbReference type="KEGG" id="taer:GT409_09575"/>
<proteinExistence type="predicted"/>
<dbReference type="AlphaFoldDB" id="A0A6P1M765"/>
<evidence type="ECO:0000313" key="1">
    <source>
        <dbReference type="EMBL" id="QHI69691.1"/>
    </source>
</evidence>
<evidence type="ECO:0000313" key="2">
    <source>
        <dbReference type="Proteomes" id="UP000464954"/>
    </source>
</evidence>
<dbReference type="RefSeq" id="WP_160628873.1">
    <property type="nucleotide sequence ID" value="NZ_CP047593.1"/>
</dbReference>
<evidence type="ECO:0008006" key="3">
    <source>
        <dbReference type="Google" id="ProtNLM"/>
    </source>
</evidence>
<organism evidence="1 2">
    <name type="scientific">Tichowtungia aerotolerans</name>
    <dbReference type="NCBI Taxonomy" id="2697043"/>
    <lineage>
        <taxon>Bacteria</taxon>
        <taxon>Pseudomonadati</taxon>
        <taxon>Kiritimatiellota</taxon>
        <taxon>Tichowtungiia</taxon>
        <taxon>Tichowtungiales</taxon>
        <taxon>Tichowtungiaceae</taxon>
        <taxon>Tichowtungia</taxon>
    </lineage>
</organism>
<dbReference type="SUPFAM" id="SSF52091">
    <property type="entry name" value="SpoIIaa-like"/>
    <property type="match status" value="1"/>
</dbReference>
<accession>A0A6P1M765</accession>
<keyword evidence="2" id="KW-1185">Reference proteome</keyword>
<dbReference type="EMBL" id="CP047593">
    <property type="protein sequence ID" value="QHI69691.1"/>
    <property type="molecule type" value="Genomic_DNA"/>
</dbReference>
<dbReference type="InterPro" id="IPR036513">
    <property type="entry name" value="STAS_dom_sf"/>
</dbReference>